<feature type="domain" description="Histidine kinase" evidence="7">
    <location>
        <begin position="374"/>
        <end position="593"/>
    </location>
</feature>
<dbReference type="SMART" id="SM00091">
    <property type="entry name" value="PAS"/>
    <property type="match status" value="1"/>
</dbReference>
<dbReference type="GO" id="GO:0000155">
    <property type="term" value="F:phosphorelay sensor kinase activity"/>
    <property type="evidence" value="ECO:0007669"/>
    <property type="project" value="InterPro"/>
</dbReference>
<evidence type="ECO:0000313" key="11">
    <source>
        <dbReference type="EMBL" id="QOL81293.1"/>
    </source>
</evidence>
<feature type="domain" description="PAS" evidence="9">
    <location>
        <begin position="224"/>
        <end position="295"/>
    </location>
</feature>
<dbReference type="InterPro" id="IPR013767">
    <property type="entry name" value="PAS_fold"/>
</dbReference>
<dbReference type="EMBL" id="CP045201">
    <property type="protein sequence ID" value="QOL81293.1"/>
    <property type="molecule type" value="Genomic_DNA"/>
</dbReference>
<dbReference type="SMART" id="SM00388">
    <property type="entry name" value="HisKA"/>
    <property type="match status" value="1"/>
</dbReference>
<evidence type="ECO:0000256" key="1">
    <source>
        <dbReference type="ARBA" id="ARBA00000085"/>
    </source>
</evidence>
<protein>
    <recommendedName>
        <fullName evidence="2">histidine kinase</fullName>
        <ecNumber evidence="2">2.7.13.3</ecNumber>
    </recommendedName>
</protein>
<evidence type="ECO:0000259" key="7">
    <source>
        <dbReference type="PROSITE" id="PS50109"/>
    </source>
</evidence>
<dbReference type="KEGG" id="pshq:F3W81_10990"/>
<dbReference type="Pfam" id="PF00512">
    <property type="entry name" value="HisKA"/>
    <property type="match status" value="1"/>
</dbReference>
<dbReference type="Gene3D" id="1.10.287.130">
    <property type="match status" value="1"/>
</dbReference>
<dbReference type="InterPro" id="IPR008207">
    <property type="entry name" value="Sig_transdc_His_kin_Hpt_dom"/>
</dbReference>
<dbReference type="PROSITE" id="PS50112">
    <property type="entry name" value="PAS"/>
    <property type="match status" value="1"/>
</dbReference>
<dbReference type="InterPro" id="IPR000014">
    <property type="entry name" value="PAS"/>
</dbReference>
<evidence type="ECO:0000259" key="8">
    <source>
        <dbReference type="PROSITE" id="PS50110"/>
    </source>
</evidence>
<sequence length="870" mass="95381">MSLPDDQSPAPRPLRLLRSRTAATVLALTFCVGLVGSMAFLVLREIDALSTSNSDNLQWSLAQADVEYMQFRLALELAEKDQVSLRDLRRRFDIFYSRLATLESGAVYRGMRDARDLVEPRQNIQDFMAFAVPLIDGPDADLQAALPELQTAADAIMVEVRNLTLAGLAAFADDSDQQRQQVMGTLIRLAAVLAIVLAGLMLLALALWRLNRLASLREAEVQRTAGRMRTIVETSLDAIILSDAEGRIREFNTAAQSIFGYSRAEARQRDMLELLIVPESHDQILSLARHRFDPDAVASILPTLDRTLDVKAMARGGRTFPAELSFDRAAGADGPVYVAFIRDISRRKAAEEGLTEARDRALASERVKAEFLAVMSHEMRTPLNGLLGTMQLLRDHKMTEAQSDLLDHMQSSGQLLLGLVNDVLDLAKFEAGKLSVEQKPMSVKRLLDGVVETISPLAAANGTALSWHWEGVEQDAIAGDARRLRQVLLNLLGNAVKFTRGGSVEIEVETLGFRDPKLEFRVIDTGIGIAEADLERIFLDFETLDSSYARQVGGTGLGLGIARRMTGLMGGTIGAESEVGEGSLFWVRIPMLPVADMPAYNGPDRRARTLQPRMARQAPMTILLVEDNEINRFVARQMLIAEGHEVIEAHDGMSGVEMASTRAFDLILMDISMPVLDGQAAARLIRAGKGPCARTPILAVTAHALPEEVARFREAGMEYCISKPLDRGELLATLAAARQGATEVARVPEMSPSTVDALLDTAHLERFWIDLPEAAREALLQRFTDETARDIAWFADKPTDDPALQAQAHRIAGSCAAFGLKALRKHLGQIETALKQSGTVDPALITALPNLWARSHTALDLWCDEARQTV</sequence>
<dbReference type="InterPro" id="IPR036097">
    <property type="entry name" value="HisK_dim/P_sf"/>
</dbReference>
<dbReference type="InterPro" id="IPR011006">
    <property type="entry name" value="CheY-like_superfamily"/>
</dbReference>
<evidence type="ECO:0000256" key="3">
    <source>
        <dbReference type="ARBA" id="ARBA00022553"/>
    </source>
</evidence>
<dbReference type="InterPro" id="IPR004358">
    <property type="entry name" value="Sig_transdc_His_kin-like_C"/>
</dbReference>
<evidence type="ECO:0000256" key="5">
    <source>
        <dbReference type="PROSITE-ProRule" id="PRU00169"/>
    </source>
</evidence>
<evidence type="ECO:0000259" key="9">
    <source>
        <dbReference type="PROSITE" id="PS50112"/>
    </source>
</evidence>
<feature type="domain" description="PAC" evidence="10">
    <location>
        <begin position="306"/>
        <end position="356"/>
    </location>
</feature>
<dbReference type="SUPFAM" id="SSF47226">
    <property type="entry name" value="Histidine-containing phosphotransfer domain, HPT domain"/>
    <property type="match status" value="1"/>
</dbReference>
<dbReference type="InterPro" id="IPR000700">
    <property type="entry name" value="PAS-assoc_C"/>
</dbReference>
<dbReference type="FunFam" id="3.30.565.10:FF:000010">
    <property type="entry name" value="Sensor histidine kinase RcsC"/>
    <property type="match status" value="1"/>
</dbReference>
<dbReference type="AlphaFoldDB" id="A0A7L9WMY7"/>
<gene>
    <name evidence="11" type="ORF">F3W81_10990</name>
</gene>
<dbReference type="PANTHER" id="PTHR45339:SF5">
    <property type="entry name" value="HISTIDINE KINASE"/>
    <property type="match status" value="1"/>
</dbReference>
<feature type="modified residue" description="4-aspartylphosphate" evidence="5">
    <location>
        <position position="670"/>
    </location>
</feature>
<dbReference type="GO" id="GO:0006355">
    <property type="term" value="P:regulation of DNA-templated transcription"/>
    <property type="evidence" value="ECO:0007669"/>
    <property type="project" value="InterPro"/>
</dbReference>
<evidence type="ECO:0000259" key="10">
    <source>
        <dbReference type="PROSITE" id="PS50113"/>
    </source>
</evidence>
<reference evidence="11 12" key="1">
    <citation type="submission" date="2019-10" db="EMBL/GenBank/DDBJ databases">
        <title>Pseudopuniceibacterium sp. HQ09 islated from Antarctica.</title>
        <authorList>
            <person name="Liao L."/>
            <person name="Su S."/>
            <person name="Chen B."/>
            <person name="Yu Y."/>
        </authorList>
    </citation>
    <scope>NUCLEOTIDE SEQUENCE [LARGE SCALE GENOMIC DNA]</scope>
    <source>
        <strain evidence="11 12">HQ09</strain>
    </source>
</reference>
<dbReference type="PANTHER" id="PTHR45339">
    <property type="entry name" value="HYBRID SIGNAL TRANSDUCTION HISTIDINE KINASE J"/>
    <property type="match status" value="1"/>
</dbReference>
<dbReference type="GO" id="GO:0005524">
    <property type="term" value="F:ATP binding"/>
    <property type="evidence" value="ECO:0007669"/>
    <property type="project" value="UniProtKB-KW"/>
</dbReference>
<accession>A0A7L9WMY7</accession>
<dbReference type="Gene3D" id="3.30.450.20">
    <property type="entry name" value="PAS domain"/>
    <property type="match status" value="1"/>
</dbReference>
<dbReference type="CDD" id="cd00082">
    <property type="entry name" value="HisKA"/>
    <property type="match status" value="1"/>
</dbReference>
<dbReference type="Pfam" id="PF02518">
    <property type="entry name" value="HATPase_c"/>
    <property type="match status" value="1"/>
</dbReference>
<dbReference type="SMART" id="SM00387">
    <property type="entry name" value="HATPase_c"/>
    <property type="match status" value="1"/>
</dbReference>
<comment type="catalytic activity">
    <reaction evidence="1">
        <text>ATP + protein L-histidine = ADP + protein N-phospho-L-histidine.</text>
        <dbReference type="EC" id="2.7.13.3"/>
    </reaction>
</comment>
<dbReference type="Pfam" id="PF00989">
    <property type="entry name" value="PAS"/>
    <property type="match status" value="1"/>
</dbReference>
<dbReference type="Gene3D" id="1.20.120.160">
    <property type="entry name" value="HPT domain"/>
    <property type="match status" value="1"/>
</dbReference>
<dbReference type="GO" id="GO:0005886">
    <property type="term" value="C:plasma membrane"/>
    <property type="evidence" value="ECO:0007669"/>
    <property type="project" value="UniProtKB-SubCell"/>
</dbReference>
<name>A0A7L9WMY7_9RHOB</name>
<dbReference type="Pfam" id="PF01627">
    <property type="entry name" value="Hpt"/>
    <property type="match status" value="1"/>
</dbReference>
<feature type="transmembrane region" description="Helical" evidence="6">
    <location>
        <begin position="20"/>
        <end position="43"/>
    </location>
</feature>
<dbReference type="InterPro" id="IPR035965">
    <property type="entry name" value="PAS-like_dom_sf"/>
</dbReference>
<dbReference type="EC" id="2.7.13.3" evidence="2"/>
<dbReference type="CDD" id="cd16922">
    <property type="entry name" value="HATPase_EvgS-ArcB-TorS-like"/>
    <property type="match status" value="1"/>
</dbReference>
<keyword evidence="3 5" id="KW-0597">Phosphoprotein</keyword>
<dbReference type="InterPro" id="IPR003661">
    <property type="entry name" value="HisK_dim/P_dom"/>
</dbReference>
<dbReference type="PROSITE" id="PS50113">
    <property type="entry name" value="PAC"/>
    <property type="match status" value="1"/>
</dbReference>
<evidence type="ECO:0000256" key="4">
    <source>
        <dbReference type="ARBA" id="ARBA00023012"/>
    </source>
</evidence>
<dbReference type="SUPFAM" id="SSF52172">
    <property type="entry name" value="CheY-like"/>
    <property type="match status" value="1"/>
</dbReference>
<dbReference type="InterPro" id="IPR003594">
    <property type="entry name" value="HATPase_dom"/>
</dbReference>
<keyword evidence="6" id="KW-0472">Membrane</keyword>
<dbReference type="SUPFAM" id="SSF55785">
    <property type="entry name" value="PYP-like sensor domain (PAS domain)"/>
    <property type="match status" value="1"/>
</dbReference>
<keyword evidence="4" id="KW-0902">Two-component regulatory system</keyword>
<dbReference type="InterPro" id="IPR001789">
    <property type="entry name" value="Sig_transdc_resp-reg_receiver"/>
</dbReference>
<proteinExistence type="predicted"/>
<dbReference type="SMART" id="SM00448">
    <property type="entry name" value="REC"/>
    <property type="match status" value="1"/>
</dbReference>
<dbReference type="NCBIfam" id="TIGR00229">
    <property type="entry name" value="sensory_box"/>
    <property type="match status" value="1"/>
</dbReference>
<dbReference type="Pfam" id="PF00072">
    <property type="entry name" value="Response_reg"/>
    <property type="match status" value="1"/>
</dbReference>
<evidence type="ECO:0000313" key="12">
    <source>
        <dbReference type="Proteomes" id="UP000594118"/>
    </source>
</evidence>
<keyword evidence="6" id="KW-0812">Transmembrane</keyword>
<dbReference type="PROSITE" id="PS50110">
    <property type="entry name" value="RESPONSE_REGULATORY"/>
    <property type="match status" value="1"/>
</dbReference>
<keyword evidence="6" id="KW-1133">Transmembrane helix</keyword>
<dbReference type="CDD" id="cd17546">
    <property type="entry name" value="REC_hyHK_CKI1_RcsC-like"/>
    <property type="match status" value="1"/>
</dbReference>
<feature type="transmembrane region" description="Helical" evidence="6">
    <location>
        <begin position="186"/>
        <end position="208"/>
    </location>
</feature>
<dbReference type="RefSeq" id="WP_193079212.1">
    <property type="nucleotide sequence ID" value="NZ_CP045201.1"/>
</dbReference>
<dbReference type="CDD" id="cd00130">
    <property type="entry name" value="PAS"/>
    <property type="match status" value="1"/>
</dbReference>
<dbReference type="InterPro" id="IPR005467">
    <property type="entry name" value="His_kinase_dom"/>
</dbReference>
<dbReference type="InterPro" id="IPR036890">
    <property type="entry name" value="HATPase_C_sf"/>
</dbReference>
<dbReference type="PRINTS" id="PR00344">
    <property type="entry name" value="BCTRLSENSOR"/>
</dbReference>
<feature type="domain" description="Response regulatory" evidence="8">
    <location>
        <begin position="621"/>
        <end position="738"/>
    </location>
</feature>
<dbReference type="Gene3D" id="3.30.565.10">
    <property type="entry name" value="Histidine kinase-like ATPase, C-terminal domain"/>
    <property type="match status" value="1"/>
</dbReference>
<dbReference type="Proteomes" id="UP000594118">
    <property type="component" value="Chromosome"/>
</dbReference>
<organism evidence="11 12">
    <name type="scientific">Pseudooceanicola spongiae</name>
    <dbReference type="NCBI Taxonomy" id="2613965"/>
    <lineage>
        <taxon>Bacteria</taxon>
        <taxon>Pseudomonadati</taxon>
        <taxon>Pseudomonadota</taxon>
        <taxon>Alphaproteobacteria</taxon>
        <taxon>Rhodobacterales</taxon>
        <taxon>Paracoccaceae</taxon>
        <taxon>Pseudooceanicola</taxon>
    </lineage>
</organism>
<dbReference type="Gene3D" id="3.40.50.2300">
    <property type="match status" value="1"/>
</dbReference>
<dbReference type="InterPro" id="IPR036641">
    <property type="entry name" value="HPT_dom_sf"/>
</dbReference>
<evidence type="ECO:0000256" key="2">
    <source>
        <dbReference type="ARBA" id="ARBA00012438"/>
    </source>
</evidence>
<dbReference type="SUPFAM" id="SSF55874">
    <property type="entry name" value="ATPase domain of HSP90 chaperone/DNA topoisomerase II/histidine kinase"/>
    <property type="match status" value="1"/>
</dbReference>
<dbReference type="PROSITE" id="PS50109">
    <property type="entry name" value="HIS_KIN"/>
    <property type="match status" value="1"/>
</dbReference>
<evidence type="ECO:0000256" key="6">
    <source>
        <dbReference type="SAM" id="Phobius"/>
    </source>
</evidence>
<keyword evidence="12" id="KW-1185">Reference proteome</keyword>
<dbReference type="SUPFAM" id="SSF47384">
    <property type="entry name" value="Homodimeric domain of signal transducing histidine kinase"/>
    <property type="match status" value="1"/>
</dbReference>